<keyword evidence="3 4" id="KW-0472">Membrane</keyword>
<dbReference type="RefSeq" id="WP_075099701.1">
    <property type="nucleotide sequence ID" value="NZ_MSJL01000041.1"/>
</dbReference>
<evidence type="ECO:0000256" key="4">
    <source>
        <dbReference type="HAMAP-Rule" id="MF_01473"/>
    </source>
</evidence>
<dbReference type="Proteomes" id="UP000186437">
    <property type="component" value="Unassembled WGS sequence"/>
</dbReference>
<organism evidence="5 7">
    <name type="scientific">Streptococcus acidominimus</name>
    <dbReference type="NCBI Taxonomy" id="1326"/>
    <lineage>
        <taxon>Bacteria</taxon>
        <taxon>Bacillati</taxon>
        <taxon>Bacillota</taxon>
        <taxon>Bacilli</taxon>
        <taxon>Lactobacillales</taxon>
        <taxon>Streptococcaceae</taxon>
        <taxon>Streptococcus</taxon>
    </lineage>
</organism>
<evidence type="ECO:0000313" key="6">
    <source>
        <dbReference type="EMBL" id="SUN08370.1"/>
    </source>
</evidence>
<dbReference type="GO" id="GO:0017122">
    <property type="term" value="C:protein N-acetylglucosaminyltransferase complex"/>
    <property type="evidence" value="ECO:0007669"/>
    <property type="project" value="UniProtKB-UniRule"/>
</dbReference>
<comment type="similarity">
    <text evidence="4">Belongs to the GtfB family.</text>
</comment>
<dbReference type="GO" id="GO:0016740">
    <property type="term" value="F:transferase activity"/>
    <property type="evidence" value="ECO:0007669"/>
    <property type="project" value="UniProtKB-KW"/>
</dbReference>
<dbReference type="InterPro" id="IPR014268">
    <property type="entry name" value="GtfB"/>
</dbReference>
<dbReference type="HAMAP" id="MF_01473">
    <property type="entry name" value="GtfB"/>
    <property type="match status" value="1"/>
</dbReference>
<dbReference type="OrthoDB" id="2136618at2"/>
<protein>
    <recommendedName>
        <fullName evidence="4">UDP-N-acetylglucosamine--peptide N-acetylglucosaminyltransferase stabilizing protein GtfB</fullName>
    </recommendedName>
    <alternativeName>
        <fullName evidence="4">Glycosyltransferase stabilizing protein GtfB</fullName>
    </alternativeName>
</protein>
<keyword evidence="6" id="KW-0808">Transferase</keyword>
<dbReference type="Proteomes" id="UP000255213">
    <property type="component" value="Unassembled WGS sequence"/>
</dbReference>
<keyword evidence="2 4" id="KW-1003">Cell membrane</keyword>
<dbReference type="NCBIfam" id="TIGR02919">
    <property type="entry name" value="accessory Sec system glycosylation chaperone GtfB"/>
    <property type="match status" value="1"/>
</dbReference>
<evidence type="ECO:0000256" key="3">
    <source>
        <dbReference type="ARBA" id="ARBA00023136"/>
    </source>
</evidence>
<dbReference type="AlphaFoldDB" id="A0A1Q8EBX8"/>
<proteinExistence type="inferred from homology"/>
<evidence type="ECO:0000256" key="2">
    <source>
        <dbReference type="ARBA" id="ARBA00022475"/>
    </source>
</evidence>
<comment type="subunit">
    <text evidence="4">Forms a heterotetramer with 2 subunits each of GtfA and GtfB. Part of the accessory SecA2/SecY2 protein translocation apparatus.</text>
</comment>
<evidence type="ECO:0000313" key="8">
    <source>
        <dbReference type="Proteomes" id="UP000255213"/>
    </source>
</evidence>
<comment type="subcellular location">
    <subcellularLocation>
        <location evidence="4">Cell membrane</location>
        <topology evidence="4">Peripheral membrane protein</topology>
    </subcellularLocation>
</comment>
<name>A0A1Q8EBX8_STRAI</name>
<sequence>MIALFDWLSPETRDLYYSLKTAGFTGTGVVVADDGCLPEGITSPYSFFCGMEEGSGAPLYFNQLLVPAFWEITGTNTQGEIWNFGEKKANIYYHEPKHLRLIKDVDWLTANQKVYRTDHYNQYGWLYAKSYFNEEEQVIYKKYYQQSGQEVVVEHLQSGMIFLYWQGKVHTFETRSDFFLFYFKEAELDTSALWYNSLSTPFVISYYLDAKGEDILFWQEKIGDQVPGNMQLILSGSAKRTKRIIVQDKETYEKLLQLVPLEQQQKIHYLGYIYPSKASNQNRKEVLILTNSDQLEGLDVLVSQLDDFHFHIAALTEMSQRLMAYGDLSHVTLYPNVGVQEVEKLLQTCDIYLDINHGSEILSAVRQAFEHNLLIAAFENTLHNPSLVLTEAIFSPEEPASLVTWLQAQSNLADTARKQRRESGQESLKNYQALLA</sequence>
<accession>A0A1Q8EBX8</accession>
<reference evidence="7" key="1">
    <citation type="submission" date="2016-12" db="EMBL/GenBank/DDBJ databases">
        <authorList>
            <person name="Gulvik C.A."/>
        </authorList>
    </citation>
    <scope>NUCLEOTIDE SEQUENCE [LARGE SCALE GENOMIC DNA]</scope>
    <source>
        <strain evidence="7">ATCC 51725</strain>
    </source>
</reference>
<gene>
    <name evidence="4" type="primary">gtfB</name>
    <name evidence="5" type="ORF">BU200_08180</name>
    <name evidence="6" type="ORF">NCTC12957_01964</name>
</gene>
<evidence type="ECO:0000313" key="7">
    <source>
        <dbReference type="Proteomes" id="UP000186437"/>
    </source>
</evidence>
<reference evidence="5" key="2">
    <citation type="submission" date="2016-12" db="EMBL/GenBank/DDBJ databases">
        <authorList>
            <person name="Song W.-J."/>
            <person name="Kurnit D.M."/>
        </authorList>
    </citation>
    <scope>NUCLEOTIDE SEQUENCE [LARGE SCALE GENOMIC DNA]</scope>
    <source>
        <strain evidence="5">ATCC 51725</strain>
    </source>
</reference>
<dbReference type="UniPathway" id="UPA00378"/>
<reference evidence="6 8" key="3">
    <citation type="submission" date="2018-06" db="EMBL/GenBank/DDBJ databases">
        <authorList>
            <consortium name="Pathogen Informatics"/>
            <person name="Doyle S."/>
        </authorList>
    </citation>
    <scope>NUCLEOTIDE SEQUENCE [LARGE SCALE GENOMIC DNA]</scope>
    <source>
        <strain evidence="6 8">NCTC12957</strain>
    </source>
</reference>
<comment type="pathway">
    <text evidence="1 4">Protein modification; protein glycosylation.</text>
</comment>
<dbReference type="GO" id="GO:0005886">
    <property type="term" value="C:plasma membrane"/>
    <property type="evidence" value="ECO:0007669"/>
    <property type="project" value="UniProtKB-SubCell"/>
</dbReference>
<evidence type="ECO:0000256" key="1">
    <source>
        <dbReference type="ARBA" id="ARBA00004922"/>
    </source>
</evidence>
<dbReference type="EMBL" id="UHEN01000001">
    <property type="protein sequence ID" value="SUN08370.1"/>
    <property type="molecule type" value="Genomic_DNA"/>
</dbReference>
<dbReference type="GO" id="GO:0031647">
    <property type="term" value="P:regulation of protein stability"/>
    <property type="evidence" value="ECO:0007669"/>
    <property type="project" value="UniProtKB-UniRule"/>
</dbReference>
<keyword evidence="7" id="KW-1185">Reference proteome</keyword>
<comment type="function">
    <text evidence="4">Required for polymorphic O-glycosylation of the serine-rich repeat protein in this bacteria. A stabilizing protein that is part of the accessory SecA2/SecY2 system specifically required to export serine-rich repeat cell wall proteins usually encoded upstream in the same operon. The GtfA-GtfB complex adds GlcNAc from UDP-GlcNAc to the substrate protein, attaching the first sugar residue. Stabilizes the glycosylation activity of GtfA. Has no N-acetylglucosaminyl transferase activity on its own.</text>
</comment>
<evidence type="ECO:0000313" key="5">
    <source>
        <dbReference type="EMBL" id="OLF49277.1"/>
    </source>
</evidence>
<dbReference type="EMBL" id="MSJL01000041">
    <property type="protein sequence ID" value="OLF49277.1"/>
    <property type="molecule type" value="Genomic_DNA"/>
</dbReference>